<evidence type="ECO:0000256" key="1">
    <source>
        <dbReference type="ARBA" id="ARBA00004496"/>
    </source>
</evidence>
<comment type="subcellular location">
    <subcellularLocation>
        <location evidence="1">Cytoplasm</location>
    </subcellularLocation>
</comment>
<dbReference type="NCBIfam" id="TIGR01087">
    <property type="entry name" value="murD"/>
    <property type="match status" value="1"/>
</dbReference>
<dbReference type="SUPFAM" id="SSF53623">
    <property type="entry name" value="MurD-like peptide ligases, catalytic domain"/>
    <property type="match status" value="1"/>
</dbReference>
<dbReference type="Pfam" id="PF02875">
    <property type="entry name" value="Mur_ligase_C"/>
    <property type="match status" value="1"/>
</dbReference>
<evidence type="ECO:0000256" key="5">
    <source>
        <dbReference type="ARBA" id="ARBA00022741"/>
    </source>
</evidence>
<name>T0ZCK6_9ZZZZ</name>
<gene>
    <name evidence="9" type="ORF">B1B_12899</name>
</gene>
<dbReference type="AlphaFoldDB" id="T0ZCK6"/>
<dbReference type="HAMAP" id="MF_00639">
    <property type="entry name" value="MurD"/>
    <property type="match status" value="1"/>
</dbReference>
<dbReference type="InterPro" id="IPR004101">
    <property type="entry name" value="Mur_ligase_C"/>
</dbReference>
<dbReference type="GO" id="GO:0051301">
    <property type="term" value="P:cell division"/>
    <property type="evidence" value="ECO:0007669"/>
    <property type="project" value="InterPro"/>
</dbReference>
<reference evidence="9" key="2">
    <citation type="journal article" date="2014" name="ISME J.">
        <title>Microbial stratification in low pH oxic and suboxic macroscopic growths along an acid mine drainage.</title>
        <authorList>
            <person name="Mendez-Garcia C."/>
            <person name="Mesa V."/>
            <person name="Sprenger R.R."/>
            <person name="Richter M."/>
            <person name="Diez M.S."/>
            <person name="Solano J."/>
            <person name="Bargiela R."/>
            <person name="Golyshina O.V."/>
            <person name="Manteca A."/>
            <person name="Ramos J.L."/>
            <person name="Gallego J.R."/>
            <person name="Llorente I."/>
            <person name="Martins Dos Santos V.A."/>
            <person name="Jensen O.N."/>
            <person name="Pelaez A.I."/>
            <person name="Sanchez J."/>
            <person name="Ferrer M."/>
        </authorList>
    </citation>
    <scope>NUCLEOTIDE SEQUENCE</scope>
</reference>
<dbReference type="InterPro" id="IPR013221">
    <property type="entry name" value="Mur_ligase_cen"/>
</dbReference>
<comment type="pathway">
    <text evidence="2">Cell wall biogenesis; peptidoglycan biosynthesis.</text>
</comment>
<evidence type="ECO:0000256" key="6">
    <source>
        <dbReference type="ARBA" id="ARBA00022840"/>
    </source>
</evidence>
<dbReference type="Pfam" id="PF08245">
    <property type="entry name" value="Mur_ligase_M"/>
    <property type="match status" value="1"/>
</dbReference>
<dbReference type="InterPro" id="IPR036615">
    <property type="entry name" value="Mur_ligase_C_dom_sf"/>
</dbReference>
<evidence type="ECO:0000259" key="8">
    <source>
        <dbReference type="Pfam" id="PF08245"/>
    </source>
</evidence>
<dbReference type="SUPFAM" id="SSF51984">
    <property type="entry name" value="MurCD N-terminal domain"/>
    <property type="match status" value="1"/>
</dbReference>
<dbReference type="Gene3D" id="3.40.1190.10">
    <property type="entry name" value="Mur-like, catalytic domain"/>
    <property type="match status" value="1"/>
</dbReference>
<keyword evidence="3" id="KW-0963">Cytoplasm</keyword>
<accession>T0ZCK6</accession>
<feature type="domain" description="Mur ligase central" evidence="8">
    <location>
        <begin position="108"/>
        <end position="281"/>
    </location>
</feature>
<dbReference type="UniPathway" id="UPA00219"/>
<dbReference type="InterPro" id="IPR005762">
    <property type="entry name" value="MurD"/>
</dbReference>
<dbReference type="PANTHER" id="PTHR43692:SF1">
    <property type="entry name" value="UDP-N-ACETYLMURAMOYLALANINE--D-GLUTAMATE LIGASE"/>
    <property type="match status" value="1"/>
</dbReference>
<dbReference type="EMBL" id="AUZY01008476">
    <property type="protein sequence ID" value="EQD45786.1"/>
    <property type="molecule type" value="Genomic_DNA"/>
</dbReference>
<dbReference type="SUPFAM" id="SSF53244">
    <property type="entry name" value="MurD-like peptide ligases, peptide-binding domain"/>
    <property type="match status" value="1"/>
</dbReference>
<dbReference type="Pfam" id="PF21799">
    <property type="entry name" value="MurD-like_N"/>
    <property type="match status" value="1"/>
</dbReference>
<reference evidence="9" key="1">
    <citation type="submission" date="2013-08" db="EMBL/GenBank/DDBJ databases">
        <authorList>
            <person name="Mendez C."/>
            <person name="Richter M."/>
            <person name="Ferrer M."/>
            <person name="Sanchez J."/>
        </authorList>
    </citation>
    <scope>NUCLEOTIDE SEQUENCE</scope>
</reference>
<protein>
    <submittedName>
        <fullName evidence="9">UDP-N-acetylmuramoylalanine--D-glutamate ligase</fullName>
    </submittedName>
</protein>
<evidence type="ECO:0000256" key="4">
    <source>
        <dbReference type="ARBA" id="ARBA00022598"/>
    </source>
</evidence>
<organism evidence="9">
    <name type="scientific">mine drainage metagenome</name>
    <dbReference type="NCBI Taxonomy" id="410659"/>
    <lineage>
        <taxon>unclassified sequences</taxon>
        <taxon>metagenomes</taxon>
        <taxon>ecological metagenomes</taxon>
    </lineage>
</organism>
<feature type="domain" description="Mur ligase C-terminal" evidence="7">
    <location>
        <begin position="304"/>
        <end position="416"/>
    </location>
</feature>
<dbReference type="GO" id="GO:0005524">
    <property type="term" value="F:ATP binding"/>
    <property type="evidence" value="ECO:0007669"/>
    <property type="project" value="UniProtKB-KW"/>
</dbReference>
<dbReference type="GO" id="GO:0005737">
    <property type="term" value="C:cytoplasm"/>
    <property type="evidence" value="ECO:0007669"/>
    <property type="project" value="UniProtKB-SubCell"/>
</dbReference>
<proteinExistence type="inferred from homology"/>
<dbReference type="GO" id="GO:0008360">
    <property type="term" value="P:regulation of cell shape"/>
    <property type="evidence" value="ECO:0007669"/>
    <property type="project" value="InterPro"/>
</dbReference>
<dbReference type="InterPro" id="IPR036565">
    <property type="entry name" value="Mur-like_cat_sf"/>
</dbReference>
<dbReference type="Gene3D" id="3.40.50.720">
    <property type="entry name" value="NAD(P)-binding Rossmann-like Domain"/>
    <property type="match status" value="1"/>
</dbReference>
<evidence type="ECO:0000256" key="2">
    <source>
        <dbReference type="ARBA" id="ARBA00004752"/>
    </source>
</evidence>
<keyword evidence="5" id="KW-0547">Nucleotide-binding</keyword>
<dbReference type="GO" id="GO:0009252">
    <property type="term" value="P:peptidoglycan biosynthetic process"/>
    <property type="evidence" value="ECO:0007669"/>
    <property type="project" value="UniProtKB-UniPathway"/>
</dbReference>
<evidence type="ECO:0000259" key="7">
    <source>
        <dbReference type="Pfam" id="PF02875"/>
    </source>
</evidence>
<dbReference type="PANTHER" id="PTHR43692">
    <property type="entry name" value="UDP-N-ACETYLMURAMOYLALANINE--D-GLUTAMATE LIGASE"/>
    <property type="match status" value="1"/>
</dbReference>
<keyword evidence="4 9" id="KW-0436">Ligase</keyword>
<dbReference type="Gene3D" id="3.90.190.20">
    <property type="entry name" value="Mur ligase, C-terminal domain"/>
    <property type="match status" value="1"/>
</dbReference>
<sequence length="442" mass="47430">MGKDLVLGLGRSGWATVNWLVSQGRSVIAVDDRPEPAPGEVPAPHPPGVVLHWGGASPDQVAGCDRLVAAPGVPEKHPLIQEARRLGIEVIGDIELFVRTVRRPIIAITGTNGKSSVTMLTTDMLHRSGLRVRSGANLGTPVLELAAEPLADFYVFELSSFQLERTHSLCARAAVVLNLSQDHLDRHASFDSYVQAKARIYRGCKTWVANRDDPLVMAMPELGRSDYTFGWSPPGSDQAFGIRATGSGPVLARGDQSILPLAEVPGTSRMSVLNALAALALTADLGLDSEAVREAIRSFRGLPHRLEFVGIHHKVRFIDDSKATNVGSAVAAIESFDDPVILIAGGVGKGQDFKPWAEAVARKVRSVFLIGESAGSMAAVLKGRCPVERVCDLEEAVQRAFHAAQAGDLVLLAPACASFDQFHDYAERGRVFQQAVRKLDHG</sequence>
<evidence type="ECO:0000313" key="9">
    <source>
        <dbReference type="EMBL" id="EQD45786.1"/>
    </source>
</evidence>
<keyword evidence="6" id="KW-0067">ATP-binding</keyword>
<evidence type="ECO:0000256" key="3">
    <source>
        <dbReference type="ARBA" id="ARBA00022490"/>
    </source>
</evidence>
<dbReference type="GO" id="GO:0008764">
    <property type="term" value="F:UDP-N-acetylmuramoylalanine-D-glutamate ligase activity"/>
    <property type="evidence" value="ECO:0007669"/>
    <property type="project" value="UniProtKB-EC"/>
</dbReference>
<comment type="caution">
    <text evidence="9">The sequence shown here is derived from an EMBL/GenBank/DDBJ whole genome shotgun (WGS) entry which is preliminary data.</text>
</comment>